<dbReference type="Pfam" id="PF18143">
    <property type="entry name" value="HAD_SAK_2"/>
    <property type="match status" value="1"/>
</dbReference>
<evidence type="ECO:0000313" key="1">
    <source>
        <dbReference type="EMBL" id="UDL15966.1"/>
    </source>
</evidence>
<dbReference type="KEGG" id="vg:80019857"/>
<sequence>MSTVKLYLDVDGVVNLFPKKGENKSGWDSLSRGKVSQFHITWAPDMIEALRGLGVELVWTTMWMEWAPQHLSRLIGYGSEARYLVPLGEGQPQWPTILWKHKAVHVDQLEKPSPFIWLDDEMSREQRLWAESMGGLAIRTNETQGITPDIVALMREYVAKHTESEVSE</sequence>
<protein>
    <submittedName>
        <fullName evidence="1">Phosphatase</fullName>
    </submittedName>
</protein>
<dbReference type="EMBL" id="OK040790">
    <property type="protein sequence ID" value="UDL15966.1"/>
    <property type="molecule type" value="Genomic_DNA"/>
</dbReference>
<dbReference type="Proteomes" id="UP000827768">
    <property type="component" value="Segment"/>
</dbReference>
<keyword evidence="2" id="KW-1185">Reference proteome</keyword>
<reference evidence="1" key="1">
    <citation type="submission" date="2021-09" db="EMBL/GenBank/DDBJ databases">
        <authorList>
            <person name="Andersen S.H."/>
            <person name="Beall E.A."/>
            <person name="Cappelle B."/>
            <person name="Falteisek K.J."/>
            <person name="Fenske B.A."/>
            <person name="Gansluckner N.W."/>
            <person name="Gilbertson S.M."/>
            <person name="Krings K.J."/>
            <person name="Mobeck M."/>
            <person name="Odeku J.O."/>
            <person name="Poncelet M.E."/>
            <person name="Rohr J.R."/>
            <person name="Rolands L."/>
            <person name="Whipple C.D."/>
            <person name="Whipple E.M."/>
            <person name="Spring A.M."/>
            <person name="Klyczek K."/>
            <person name="Garlena R.A."/>
            <person name="Russell D.A."/>
            <person name="Pope W.H."/>
            <person name="Jacobs-Sera D."/>
            <person name="Hatfull G.F."/>
        </authorList>
    </citation>
    <scope>NUCLEOTIDE SEQUENCE</scope>
</reference>
<organism evidence="1 2">
    <name type="scientific">Microbacterium phage Pumpernickel</name>
    <dbReference type="NCBI Taxonomy" id="2885983"/>
    <lineage>
        <taxon>Viruses</taxon>
        <taxon>Duplodnaviria</taxon>
        <taxon>Heunggongvirae</taxon>
        <taxon>Uroviricota</taxon>
        <taxon>Caudoviricetes</taxon>
        <taxon>Pumpernickelvirus</taxon>
        <taxon>Pumpernickelvirus pumpernickel</taxon>
    </lineage>
</organism>
<accession>A0AAE8Y8N1</accession>
<name>A0AAE8Y8N1_9CAUD</name>
<gene>
    <name evidence="1" type="primary">216</name>
    <name evidence="1" type="ORF">SEA_PUMPERNICKEL_216</name>
</gene>
<evidence type="ECO:0000313" key="2">
    <source>
        <dbReference type="Proteomes" id="UP000827768"/>
    </source>
</evidence>
<proteinExistence type="predicted"/>
<dbReference type="RefSeq" id="YP_010755206.1">
    <property type="nucleotide sequence ID" value="NC_073468.1"/>
</dbReference>
<dbReference type="GeneID" id="80019857"/>